<keyword evidence="2" id="KW-1185">Reference proteome</keyword>
<protein>
    <submittedName>
        <fullName evidence="1">Uncharacterized protein</fullName>
    </submittedName>
</protein>
<dbReference type="EMBL" id="CAXAMN010026830">
    <property type="protein sequence ID" value="CAK9106129.1"/>
    <property type="molecule type" value="Genomic_DNA"/>
</dbReference>
<evidence type="ECO:0000313" key="1">
    <source>
        <dbReference type="EMBL" id="CAK9106129.1"/>
    </source>
</evidence>
<proteinExistence type="predicted"/>
<feature type="non-terminal residue" evidence="1">
    <location>
        <position position="1"/>
    </location>
</feature>
<sequence length="528" mass="58220">DLPLIYHSTNLEKYGTIAAIESIESFASEMCANPDKSAICRLKKGAVKKVLLALANETLGVISAEQSGAVSKAIMNGVTSSFDKFDEMLSTTPNRTRVTKLLELVGATSSLGFDRLLQLALEKTADSKSGGNSSPAILLDRDSLYQRLKRDDTCTDSDLEKVCEGFLQLFAQGSTFSGLNPSGLAFVHYQCNGNRVFATVSLKEAYSATKVETYKDVVEAISKIDPSSDYKLPSLRTGNLLTMAAAQELLHCMDQKRLWTPVKKDSVVNVKSEKPCDVAPATDALVPVQTELFDSHALLANLAHLVGIVKDKDLDHLRVFEGRMVMVLEMCTRHERFNDFLDQMQAHKDQKVFLRKESHAVPLSQENLPCIRQALVDSKEWLQNSSSDSRGSASMLVNLHATDAPTSLEGIVRQLIEFAQHATAKEVDDQLDGIIATYADDQEVMDLLFHQAQQHPLMHQHEINMRPLFGDDSWTFLAEGGDPGQELRDFIEWLVANGLQPEQAATNGRSPPAEQFVAAPDSHMQLAE</sequence>
<comment type="caution">
    <text evidence="1">The sequence shown here is derived from an EMBL/GenBank/DDBJ whole genome shotgun (WGS) entry which is preliminary data.</text>
</comment>
<organism evidence="1 2">
    <name type="scientific">Durusdinium trenchii</name>
    <dbReference type="NCBI Taxonomy" id="1381693"/>
    <lineage>
        <taxon>Eukaryota</taxon>
        <taxon>Sar</taxon>
        <taxon>Alveolata</taxon>
        <taxon>Dinophyceae</taxon>
        <taxon>Suessiales</taxon>
        <taxon>Symbiodiniaceae</taxon>
        <taxon>Durusdinium</taxon>
    </lineage>
</organism>
<dbReference type="Proteomes" id="UP001642484">
    <property type="component" value="Unassembled WGS sequence"/>
</dbReference>
<feature type="non-terminal residue" evidence="1">
    <location>
        <position position="528"/>
    </location>
</feature>
<gene>
    <name evidence="1" type="ORF">CCMP2556_LOCUS49637</name>
</gene>
<name>A0ABP0S1A1_9DINO</name>
<accession>A0ABP0S1A1</accession>
<reference evidence="1 2" key="1">
    <citation type="submission" date="2024-02" db="EMBL/GenBank/DDBJ databases">
        <authorList>
            <person name="Chen Y."/>
            <person name="Shah S."/>
            <person name="Dougan E. K."/>
            <person name="Thang M."/>
            <person name="Chan C."/>
        </authorList>
    </citation>
    <scope>NUCLEOTIDE SEQUENCE [LARGE SCALE GENOMIC DNA]</scope>
</reference>
<evidence type="ECO:0000313" key="2">
    <source>
        <dbReference type="Proteomes" id="UP001642484"/>
    </source>
</evidence>